<reference evidence="8" key="1">
    <citation type="journal article" date="2010" name="ISME J.">
        <title>The complete genome sequence of the algal symbiont Dinoroseobacter shibae: a hitchhiker's guide to life in the sea.</title>
        <authorList>
            <person name="Wagner-Dobler I."/>
            <person name="Ballhausen B."/>
            <person name="Berger M."/>
            <person name="Brinkhoff T."/>
            <person name="Buchholz I."/>
            <person name="Bunk B."/>
            <person name="Cypionka H."/>
            <person name="Daniel R."/>
            <person name="Drepper T."/>
            <person name="Gerdts G."/>
            <person name="Hahnke S."/>
            <person name="Han C."/>
            <person name="Jahn D."/>
            <person name="Kalhoefer D."/>
            <person name="Kiss H."/>
            <person name="Klenk H.P."/>
            <person name="Kyrpides N."/>
            <person name="Liebl W."/>
            <person name="Liesegang H."/>
            <person name="Meincke L."/>
            <person name="Pati A."/>
            <person name="Petersen J."/>
            <person name="Piekarski T."/>
            <person name="Pommerenke C."/>
            <person name="Pradella S."/>
            <person name="Pukall R."/>
            <person name="Rabus R."/>
            <person name="Stackebrandt E."/>
            <person name="Thole S."/>
            <person name="Thompson L."/>
            <person name="Tielen P."/>
            <person name="Tomasch J."/>
            <person name="von Jan M."/>
            <person name="Wanphrut N."/>
            <person name="Wichels A."/>
            <person name="Zech H."/>
            <person name="Simon M."/>
        </authorList>
    </citation>
    <scope>NUCLEOTIDE SEQUENCE [LARGE SCALE GENOMIC DNA]</scope>
    <source>
        <strain evidence="8">DSM 16493 / NCIMB 14021 / DFL 12</strain>
    </source>
</reference>
<evidence type="ECO:0000259" key="6">
    <source>
        <dbReference type="SMART" id="SM00983"/>
    </source>
</evidence>
<dbReference type="KEGG" id="dsh:Dshi_2739"/>
<dbReference type="SUPFAM" id="SSF63862">
    <property type="entry name" value="Thiamin pyrophosphokinase, substrate-binding domain"/>
    <property type="match status" value="1"/>
</dbReference>
<dbReference type="InterPro" id="IPR006282">
    <property type="entry name" value="Thi_PPkinase"/>
</dbReference>
<name>A8LIN1_DINSH</name>
<dbReference type="AlphaFoldDB" id="A8LIN1"/>
<dbReference type="InterPro" id="IPR036759">
    <property type="entry name" value="TPK_catalytic_sf"/>
</dbReference>
<dbReference type="EC" id="2.7.6.2" evidence="5"/>
<evidence type="ECO:0000313" key="8">
    <source>
        <dbReference type="Proteomes" id="UP000006833"/>
    </source>
</evidence>
<dbReference type="GO" id="GO:0006772">
    <property type="term" value="P:thiamine metabolic process"/>
    <property type="evidence" value="ECO:0007669"/>
    <property type="project" value="UniProtKB-UniRule"/>
</dbReference>
<dbReference type="InterPro" id="IPR036371">
    <property type="entry name" value="TPK_B1-bd_sf"/>
</dbReference>
<dbReference type="GO" id="GO:0030975">
    <property type="term" value="F:thiamine binding"/>
    <property type="evidence" value="ECO:0007669"/>
    <property type="project" value="InterPro"/>
</dbReference>
<dbReference type="InterPro" id="IPR007373">
    <property type="entry name" value="Thiamin_PyroPKinase_B1-bd"/>
</dbReference>
<dbReference type="STRING" id="398580.Dshi_2739"/>
<feature type="domain" description="Thiamin pyrophosphokinase thiamin-binding" evidence="6">
    <location>
        <begin position="142"/>
        <end position="203"/>
    </location>
</feature>
<organism evidence="7 8">
    <name type="scientific">Dinoroseobacter shibae (strain DSM 16493 / NCIMB 14021 / DFL 12)</name>
    <dbReference type="NCBI Taxonomy" id="398580"/>
    <lineage>
        <taxon>Bacteria</taxon>
        <taxon>Pseudomonadati</taxon>
        <taxon>Pseudomonadota</taxon>
        <taxon>Alphaproteobacteria</taxon>
        <taxon>Rhodobacterales</taxon>
        <taxon>Roseobacteraceae</taxon>
        <taxon>Dinoroseobacter</taxon>
    </lineage>
</organism>
<dbReference type="PANTHER" id="PTHR41299">
    <property type="entry name" value="THIAMINE PYROPHOSPHOKINASE"/>
    <property type="match status" value="1"/>
</dbReference>
<evidence type="ECO:0000256" key="2">
    <source>
        <dbReference type="ARBA" id="ARBA00022741"/>
    </source>
</evidence>
<dbReference type="InterPro" id="IPR053149">
    <property type="entry name" value="TPK"/>
</dbReference>
<evidence type="ECO:0000256" key="5">
    <source>
        <dbReference type="NCBIfam" id="TIGR01378"/>
    </source>
</evidence>
<keyword evidence="4" id="KW-0067">ATP-binding</keyword>
<proteinExistence type="predicted"/>
<sequence>MRQNNENPATFVTHLGAGPATPEVIARALAIAPILVAVDGGVAHAVATGQVPARIIGDLDSQPAALPEAFAQVPVTRIAEQDSTDFDKALRSTDCDLSVGVGFLGGRVDHELACLHSLAVHASRRVVLLSETDAVTLMPPEGRMRLPPGTRLSLFPLAPVEVTSAGVRWPLAGEVLDPLRRVGTSNETTAREVTFAVSAPCCLIIVPASEVRALVEMRLSAPPWSRDMG</sequence>
<dbReference type="GO" id="GO:0005524">
    <property type="term" value="F:ATP binding"/>
    <property type="evidence" value="ECO:0007669"/>
    <property type="project" value="UniProtKB-KW"/>
</dbReference>
<dbReference type="InterPro" id="IPR007371">
    <property type="entry name" value="TPK_catalytic"/>
</dbReference>
<keyword evidence="1" id="KW-0808">Transferase</keyword>
<dbReference type="SMART" id="SM00983">
    <property type="entry name" value="TPK_B1_binding"/>
    <property type="match status" value="1"/>
</dbReference>
<dbReference type="EMBL" id="CP000830">
    <property type="protein sequence ID" value="ABV94472.1"/>
    <property type="molecule type" value="Genomic_DNA"/>
</dbReference>
<dbReference type="GO" id="GO:0016301">
    <property type="term" value="F:kinase activity"/>
    <property type="evidence" value="ECO:0007669"/>
    <property type="project" value="UniProtKB-KW"/>
</dbReference>
<dbReference type="Gene3D" id="3.40.50.10240">
    <property type="entry name" value="Thiamin pyrophosphokinase, catalytic domain"/>
    <property type="match status" value="1"/>
</dbReference>
<accession>A8LIN1</accession>
<gene>
    <name evidence="7" type="ordered locus">Dshi_2739</name>
</gene>
<dbReference type="HOGENOM" id="CLU_044237_1_1_5"/>
<dbReference type="Pfam" id="PF04265">
    <property type="entry name" value="TPK_B1_binding"/>
    <property type="match status" value="1"/>
</dbReference>
<evidence type="ECO:0000256" key="1">
    <source>
        <dbReference type="ARBA" id="ARBA00022679"/>
    </source>
</evidence>
<evidence type="ECO:0000313" key="7">
    <source>
        <dbReference type="EMBL" id="ABV94472.1"/>
    </source>
</evidence>
<dbReference type="eggNOG" id="COG1564">
    <property type="taxonomic scope" value="Bacteria"/>
</dbReference>
<keyword evidence="2" id="KW-0547">Nucleotide-binding</keyword>
<dbReference type="GO" id="GO:0004788">
    <property type="term" value="F:thiamine diphosphokinase activity"/>
    <property type="evidence" value="ECO:0007669"/>
    <property type="project" value="UniProtKB-UniRule"/>
</dbReference>
<evidence type="ECO:0000256" key="3">
    <source>
        <dbReference type="ARBA" id="ARBA00022777"/>
    </source>
</evidence>
<keyword evidence="3 7" id="KW-0418">Kinase</keyword>
<keyword evidence="8" id="KW-1185">Reference proteome</keyword>
<dbReference type="PANTHER" id="PTHR41299:SF1">
    <property type="entry name" value="THIAMINE PYROPHOSPHOKINASE"/>
    <property type="match status" value="1"/>
</dbReference>
<dbReference type="NCBIfam" id="TIGR01378">
    <property type="entry name" value="thi_PPkinase"/>
    <property type="match status" value="1"/>
</dbReference>
<dbReference type="Proteomes" id="UP000006833">
    <property type="component" value="Chromosome"/>
</dbReference>
<dbReference type="GO" id="GO:0009229">
    <property type="term" value="P:thiamine diphosphate biosynthetic process"/>
    <property type="evidence" value="ECO:0007669"/>
    <property type="project" value="InterPro"/>
</dbReference>
<protein>
    <recommendedName>
        <fullName evidence="5">Thiamine diphosphokinase</fullName>
        <ecNumber evidence="5">2.7.6.2</ecNumber>
    </recommendedName>
</protein>
<dbReference type="CDD" id="cd07995">
    <property type="entry name" value="TPK"/>
    <property type="match status" value="1"/>
</dbReference>
<dbReference type="SUPFAM" id="SSF63999">
    <property type="entry name" value="Thiamin pyrophosphokinase, catalytic domain"/>
    <property type="match status" value="1"/>
</dbReference>
<dbReference type="Pfam" id="PF04263">
    <property type="entry name" value="TPK_catalytic"/>
    <property type="match status" value="1"/>
</dbReference>
<evidence type="ECO:0000256" key="4">
    <source>
        <dbReference type="ARBA" id="ARBA00022840"/>
    </source>
</evidence>